<evidence type="ECO:0000256" key="1">
    <source>
        <dbReference type="ARBA" id="ARBA00022630"/>
    </source>
</evidence>
<dbReference type="InterPro" id="IPR001041">
    <property type="entry name" value="2Fe-2S_ferredoxin-type"/>
</dbReference>
<dbReference type="EMBL" id="CP049989">
    <property type="protein sequence ID" value="QIM53427.1"/>
    <property type="molecule type" value="Genomic_DNA"/>
</dbReference>
<dbReference type="PROSITE" id="PS00197">
    <property type="entry name" value="2FE2S_FER_1"/>
    <property type="match status" value="1"/>
</dbReference>
<keyword evidence="2" id="KW-0001">2Fe-2S</keyword>
<reference evidence="9 10" key="1">
    <citation type="submission" date="2020-03" db="EMBL/GenBank/DDBJ databases">
        <title>Hydrogenophaga sp. nov. isolated from cyanobacterial mat.</title>
        <authorList>
            <person name="Thorat V."/>
            <person name="Kirdat K."/>
            <person name="Tiwarekar B."/>
            <person name="Costa E.D."/>
            <person name="Yadav A."/>
        </authorList>
    </citation>
    <scope>NUCLEOTIDE SEQUENCE [LARGE SCALE GENOMIC DNA]</scope>
    <source>
        <strain evidence="9 10">BA0156</strain>
    </source>
</reference>
<dbReference type="PANTHER" id="PTHR47354">
    <property type="entry name" value="NADH OXIDOREDUCTASE HCR"/>
    <property type="match status" value="1"/>
</dbReference>
<dbReference type="InterPro" id="IPR039261">
    <property type="entry name" value="FNR_nucleotide-bd"/>
</dbReference>
<dbReference type="GO" id="GO:0046872">
    <property type="term" value="F:metal ion binding"/>
    <property type="evidence" value="ECO:0007669"/>
    <property type="project" value="UniProtKB-KW"/>
</dbReference>
<dbReference type="InterPro" id="IPR036010">
    <property type="entry name" value="2Fe-2S_ferredoxin-like_sf"/>
</dbReference>
<evidence type="ECO:0000259" key="7">
    <source>
        <dbReference type="PROSITE" id="PS51085"/>
    </source>
</evidence>
<dbReference type="CDD" id="cd06185">
    <property type="entry name" value="PDR_like"/>
    <property type="match status" value="1"/>
</dbReference>
<dbReference type="InterPro" id="IPR017938">
    <property type="entry name" value="Riboflavin_synthase-like_b-brl"/>
</dbReference>
<evidence type="ECO:0000313" key="9">
    <source>
        <dbReference type="EMBL" id="QIM53427.1"/>
    </source>
</evidence>
<dbReference type="InterPro" id="IPR017927">
    <property type="entry name" value="FAD-bd_FR_type"/>
</dbReference>
<dbReference type="SUPFAM" id="SSF63380">
    <property type="entry name" value="Riboflavin synthase domain-like"/>
    <property type="match status" value="1"/>
</dbReference>
<accession>A0A6G8IJP2</accession>
<dbReference type="InterPro" id="IPR050415">
    <property type="entry name" value="MRET"/>
</dbReference>
<keyword evidence="3" id="KW-0479">Metal-binding</keyword>
<dbReference type="CDD" id="cd00207">
    <property type="entry name" value="fer2"/>
    <property type="match status" value="1"/>
</dbReference>
<evidence type="ECO:0000256" key="5">
    <source>
        <dbReference type="ARBA" id="ARBA00023004"/>
    </source>
</evidence>
<keyword evidence="5" id="KW-0408">Iron</keyword>
<dbReference type="Pfam" id="PF00111">
    <property type="entry name" value="Fer2"/>
    <property type="match status" value="1"/>
</dbReference>
<dbReference type="Gene3D" id="3.10.20.30">
    <property type="match status" value="1"/>
</dbReference>
<gene>
    <name evidence="9" type="ORF">G9Q37_15310</name>
</gene>
<dbReference type="InterPro" id="IPR012675">
    <property type="entry name" value="Beta-grasp_dom_sf"/>
</dbReference>
<dbReference type="PROSITE" id="PS51085">
    <property type="entry name" value="2FE2S_FER_2"/>
    <property type="match status" value="1"/>
</dbReference>
<dbReference type="RefSeq" id="WP_166228484.1">
    <property type="nucleotide sequence ID" value="NZ_CP049989.1"/>
</dbReference>
<dbReference type="SUPFAM" id="SSF54292">
    <property type="entry name" value="2Fe-2S ferredoxin-like"/>
    <property type="match status" value="1"/>
</dbReference>
<evidence type="ECO:0000256" key="2">
    <source>
        <dbReference type="ARBA" id="ARBA00022714"/>
    </source>
</evidence>
<dbReference type="InterPro" id="IPR006058">
    <property type="entry name" value="2Fe2S_fd_BS"/>
</dbReference>
<evidence type="ECO:0000256" key="4">
    <source>
        <dbReference type="ARBA" id="ARBA00023002"/>
    </source>
</evidence>
<keyword evidence="10" id="KW-1185">Reference proteome</keyword>
<dbReference type="GO" id="GO:0051537">
    <property type="term" value="F:2 iron, 2 sulfur cluster binding"/>
    <property type="evidence" value="ECO:0007669"/>
    <property type="project" value="UniProtKB-KW"/>
</dbReference>
<dbReference type="KEGG" id="hcz:G9Q37_15310"/>
<dbReference type="GO" id="GO:0016491">
    <property type="term" value="F:oxidoreductase activity"/>
    <property type="evidence" value="ECO:0007669"/>
    <property type="project" value="UniProtKB-KW"/>
</dbReference>
<evidence type="ECO:0000313" key="10">
    <source>
        <dbReference type="Proteomes" id="UP000503162"/>
    </source>
</evidence>
<sequence>MSGLDVRVARKTLDGAAVAVFELRAIDGSELPPFTAGAHVDVHLPGGAVRQYSLCNAPWERDRYLLGVQRAAPSRGGSVALHEAVHEGAVLQIGTPRNLFALAPASHTLLLGAGIGITPLLAMAEQLYADGASFALHYSVRHAATAAFRERLATAGYADRVHVHASGDPGGARIPLERVLARPDARARLCVCGPAGYIADVLAAAGAQGWRDEQVCVERFSAESPAVQAGDAAFDVVVASSGLRVRVAPGRAVHEALAEAGVEVPVSCEQGVCGTCVTRVLAGVPDHRDSYLDERERASGQCMALCCSRAKTPELVLDL</sequence>
<organism evidence="9 10">
    <name type="scientific">Hydrogenophaga crocea</name>
    <dbReference type="NCBI Taxonomy" id="2716225"/>
    <lineage>
        <taxon>Bacteria</taxon>
        <taxon>Pseudomonadati</taxon>
        <taxon>Pseudomonadota</taxon>
        <taxon>Betaproteobacteria</taxon>
        <taxon>Burkholderiales</taxon>
        <taxon>Comamonadaceae</taxon>
        <taxon>Hydrogenophaga</taxon>
    </lineage>
</organism>
<dbReference type="PANTHER" id="PTHR47354:SF1">
    <property type="entry name" value="CARNITINE MONOOXYGENASE REDUCTASE SUBUNIT"/>
    <property type="match status" value="1"/>
</dbReference>
<evidence type="ECO:0000259" key="8">
    <source>
        <dbReference type="PROSITE" id="PS51384"/>
    </source>
</evidence>
<proteinExistence type="predicted"/>
<evidence type="ECO:0000256" key="3">
    <source>
        <dbReference type="ARBA" id="ARBA00022723"/>
    </source>
</evidence>
<name>A0A6G8IJP2_9BURK</name>
<feature type="domain" description="2Fe-2S ferredoxin-type" evidence="7">
    <location>
        <begin position="234"/>
        <end position="319"/>
    </location>
</feature>
<keyword evidence="1" id="KW-0285">Flavoprotein</keyword>
<keyword evidence="4" id="KW-0560">Oxidoreductase</keyword>
<feature type="domain" description="FAD-binding FR-type" evidence="8">
    <location>
        <begin position="1"/>
        <end position="103"/>
    </location>
</feature>
<keyword evidence="6" id="KW-0411">Iron-sulfur</keyword>
<dbReference type="Gene3D" id="3.40.50.80">
    <property type="entry name" value="Nucleotide-binding domain of ferredoxin-NADP reductase (FNR) module"/>
    <property type="match status" value="1"/>
</dbReference>
<dbReference type="Proteomes" id="UP000503162">
    <property type="component" value="Chromosome"/>
</dbReference>
<dbReference type="PRINTS" id="PR00409">
    <property type="entry name" value="PHDIOXRDTASE"/>
</dbReference>
<dbReference type="SUPFAM" id="SSF52343">
    <property type="entry name" value="Ferredoxin reductase-like, C-terminal NADP-linked domain"/>
    <property type="match status" value="1"/>
</dbReference>
<evidence type="ECO:0000256" key="6">
    <source>
        <dbReference type="ARBA" id="ARBA00023014"/>
    </source>
</evidence>
<dbReference type="Gene3D" id="2.40.30.10">
    <property type="entry name" value="Translation factors"/>
    <property type="match status" value="1"/>
</dbReference>
<dbReference type="PROSITE" id="PS51384">
    <property type="entry name" value="FAD_FR"/>
    <property type="match status" value="1"/>
</dbReference>
<protein>
    <submittedName>
        <fullName evidence="9">Oxidoreductase</fullName>
    </submittedName>
</protein>
<dbReference type="AlphaFoldDB" id="A0A6G8IJP2"/>